<dbReference type="InterPro" id="IPR013783">
    <property type="entry name" value="Ig-like_fold"/>
</dbReference>
<evidence type="ECO:0000313" key="2">
    <source>
        <dbReference type="EMBL" id="KAJ8312055.1"/>
    </source>
</evidence>
<dbReference type="InterPro" id="IPR003961">
    <property type="entry name" value="FN3_dom"/>
</dbReference>
<keyword evidence="1" id="KW-0812">Transmembrane</keyword>
<sequence length="1148" mass="128901">MKWKGSFLPGKRYYVTVECCNRAQLCSVSSSNGVIIDNSIPISGIVTVGMSDRHSTYIGHSASVHTRWIGFQDPDSDIHHFEVCISKNQSVCTITGFRNVLLTTSITITDLKLPVGEKLYVIVKAFNQAGLFITKSSDYFIVDVTPPVLLQTPEFLSNNINSLNKSTQWDVSFVKMAWNFSDNDSSIVSQRISLKTHSRGHAAIEIIELTNEKEITVLLEPKKWLRSGDLYYAIITACNAAHLCTSSKSKTILFDSTPPHLGGFKKPLMWKKRNDSFAVLYLTWYGFSDIESNVEEYFITAGETYSGDKTLGGVESFSHRGYSGSEQNGTLDLKKTVVNGQKIFLSIWARNYVGLYSPVRKISIDLSPPAIRKGSFIKDSDHSCLTDFIYTNITDTVTTCWKKVFSDSQSKITNYEAFIGTDKEVNQKIQSQSDLYTFILTRLYFVLNSFILYALIFLNYTECILVYYNLYWLFCFCVLADDVVQIQDMGLRTSFTWTNLTLHAGTKYFITVRATNGVGLKSSLSSDGFVIDYEKPYAGVVFNTLKFTNRQFQSSSDTLNISWQGFEDHHSFIRQYMVAIVSINATDLAFIMPFTKFGIKNSVKLHDLNLRHNHRYKALVKAVDAAGYESEISKSETLLIDKTPPSGFTCTKYTVRKNFVAYYTDFSIMVHNTSDNTVCKLIVGSFSVILPTYFDFDGMLKSEYYFLSPFAGSMPITIEVKGVFNHSAMYANLSECKSMLINENNDSALTVRQMSPSMISICINVIDPESGIQGVFLGAGTTPNGFQIRSLSPLSLINHVTINVNLPHGTLVYITAIIKNHAGLEKSFKSSKIILDHTPPFVTNTKASIMYNTIHNDKSATVNMQWKVVDEESNLKICLYSLGNSPQSADIQEWTASESYNSCHIYNISAKHGTVLYGTVRCVNDIGLYMDVGFNPVEVSFRPPTVPISTDITFIEHADCNLNETVISNKSVVLLGWSEFIDTVKVINYQCQIKEEKVVVADWLDTGNRTNLNLSAITLNSHAKYTAYIRAMSNNNNPSMALNASFLIERNGPYLSGSSAVVSKANSYPNKVRLNWDQVFILDRSLFKYYILTVGTEKGMCDVIRYKETKAESLDLDLENGTKELYVVISAVYCTDMTTVYRQLLSLE</sequence>
<reference evidence="2 3" key="1">
    <citation type="submission" date="2022-12" db="EMBL/GenBank/DDBJ databases">
        <title>Chromosome-level genome of Tegillarca granosa.</title>
        <authorList>
            <person name="Kim J."/>
        </authorList>
    </citation>
    <scope>NUCLEOTIDE SEQUENCE [LARGE SCALE GENOMIC DNA]</scope>
    <source>
        <strain evidence="2">Teg-2019</strain>
        <tissue evidence="2">Adductor muscle</tissue>
    </source>
</reference>
<keyword evidence="1" id="KW-1133">Transmembrane helix</keyword>
<dbReference type="Proteomes" id="UP001217089">
    <property type="component" value="Unassembled WGS sequence"/>
</dbReference>
<evidence type="ECO:0000313" key="3">
    <source>
        <dbReference type="Proteomes" id="UP001217089"/>
    </source>
</evidence>
<organism evidence="2 3">
    <name type="scientific">Tegillarca granosa</name>
    <name type="common">Malaysian cockle</name>
    <name type="synonym">Anadara granosa</name>
    <dbReference type="NCBI Taxonomy" id="220873"/>
    <lineage>
        <taxon>Eukaryota</taxon>
        <taxon>Metazoa</taxon>
        <taxon>Spiralia</taxon>
        <taxon>Lophotrochozoa</taxon>
        <taxon>Mollusca</taxon>
        <taxon>Bivalvia</taxon>
        <taxon>Autobranchia</taxon>
        <taxon>Pteriomorphia</taxon>
        <taxon>Arcoida</taxon>
        <taxon>Arcoidea</taxon>
        <taxon>Arcidae</taxon>
        <taxon>Tegillarca</taxon>
    </lineage>
</organism>
<keyword evidence="3" id="KW-1185">Reference proteome</keyword>
<accession>A0ABQ9F702</accession>
<keyword evidence="1" id="KW-0472">Membrane</keyword>
<dbReference type="SUPFAM" id="SSF49265">
    <property type="entry name" value="Fibronectin type III"/>
    <property type="match status" value="1"/>
</dbReference>
<dbReference type="InterPro" id="IPR036116">
    <property type="entry name" value="FN3_sf"/>
</dbReference>
<gene>
    <name evidence="2" type="ORF">KUTeg_009428</name>
</gene>
<dbReference type="PANTHER" id="PTHR16897:SF2">
    <property type="entry name" value="OS03G0226600 PROTEIN"/>
    <property type="match status" value="1"/>
</dbReference>
<dbReference type="Gene3D" id="2.60.40.10">
    <property type="entry name" value="Immunoglobulins"/>
    <property type="match status" value="1"/>
</dbReference>
<comment type="caution">
    <text evidence="2">The sequence shown here is derived from an EMBL/GenBank/DDBJ whole genome shotgun (WGS) entry which is preliminary data.</text>
</comment>
<dbReference type="EMBL" id="JARBDR010000440">
    <property type="protein sequence ID" value="KAJ8312055.1"/>
    <property type="molecule type" value="Genomic_DNA"/>
</dbReference>
<proteinExistence type="predicted"/>
<evidence type="ECO:0000256" key="1">
    <source>
        <dbReference type="SAM" id="Phobius"/>
    </source>
</evidence>
<name>A0ABQ9F702_TEGGR</name>
<dbReference type="CDD" id="cd00063">
    <property type="entry name" value="FN3"/>
    <property type="match status" value="1"/>
</dbReference>
<protein>
    <submittedName>
        <fullName evidence="2">Uncharacterized protein</fullName>
    </submittedName>
</protein>
<dbReference type="PANTHER" id="PTHR16897">
    <property type="entry name" value="OS10G0105400 PROTEIN"/>
    <property type="match status" value="1"/>
</dbReference>
<feature type="transmembrane region" description="Helical" evidence="1">
    <location>
        <begin position="465"/>
        <end position="484"/>
    </location>
</feature>
<feature type="transmembrane region" description="Helical" evidence="1">
    <location>
        <begin position="435"/>
        <end position="458"/>
    </location>
</feature>